<dbReference type="AlphaFoldDB" id="B0DPB8"/>
<gene>
    <name evidence="1" type="ORF">LACBIDRAFT_307078</name>
</gene>
<dbReference type="KEGG" id="lbc:LACBIDRAFT_307078"/>
<name>B0DPB8_LACBS</name>
<keyword evidence="2" id="KW-1185">Reference proteome</keyword>
<sequence>MRVGSLESDEPMMSCFSFSTVTTCPMSSEEESGTYIRSGPTLEASSRSKSFHVIIVLGRPCTGTDGTRGRQRFKNINRKKKKVLPSLYDDITLEWMILPIPFRARGISSHRASGSVTDHLCVQVTVKTQDGREPLASESSVIVCTTPKRTP</sequence>
<proteinExistence type="predicted"/>
<evidence type="ECO:0000313" key="2">
    <source>
        <dbReference type="Proteomes" id="UP000001194"/>
    </source>
</evidence>
<dbReference type="Proteomes" id="UP000001194">
    <property type="component" value="Unassembled WGS sequence"/>
</dbReference>
<accession>B0DPB8</accession>
<protein>
    <submittedName>
        <fullName evidence="1">Predicted protein</fullName>
    </submittedName>
</protein>
<organism evidence="2">
    <name type="scientific">Laccaria bicolor (strain S238N-H82 / ATCC MYA-4686)</name>
    <name type="common">Bicoloured deceiver</name>
    <name type="synonym">Laccaria laccata var. bicolor</name>
    <dbReference type="NCBI Taxonomy" id="486041"/>
    <lineage>
        <taxon>Eukaryota</taxon>
        <taxon>Fungi</taxon>
        <taxon>Dikarya</taxon>
        <taxon>Basidiomycota</taxon>
        <taxon>Agaricomycotina</taxon>
        <taxon>Agaricomycetes</taxon>
        <taxon>Agaricomycetidae</taxon>
        <taxon>Agaricales</taxon>
        <taxon>Agaricineae</taxon>
        <taxon>Hydnangiaceae</taxon>
        <taxon>Laccaria</taxon>
    </lineage>
</organism>
<dbReference type="GeneID" id="6081379"/>
<dbReference type="RefSeq" id="XP_001885738.1">
    <property type="nucleotide sequence ID" value="XM_001885703.1"/>
</dbReference>
<evidence type="ECO:0000313" key="1">
    <source>
        <dbReference type="EMBL" id="EDR03590.1"/>
    </source>
</evidence>
<dbReference type="EMBL" id="DS547123">
    <property type="protein sequence ID" value="EDR03590.1"/>
    <property type="molecule type" value="Genomic_DNA"/>
</dbReference>
<dbReference type="HOGENOM" id="CLU_1731786_0_0_1"/>
<dbReference type="InParanoid" id="B0DPB8"/>
<reference evidence="1 2" key="1">
    <citation type="journal article" date="2008" name="Nature">
        <title>The genome of Laccaria bicolor provides insights into mycorrhizal symbiosis.</title>
        <authorList>
            <person name="Martin F."/>
            <person name="Aerts A."/>
            <person name="Ahren D."/>
            <person name="Brun A."/>
            <person name="Danchin E.G.J."/>
            <person name="Duchaussoy F."/>
            <person name="Gibon J."/>
            <person name="Kohler A."/>
            <person name="Lindquist E."/>
            <person name="Pereda V."/>
            <person name="Salamov A."/>
            <person name="Shapiro H.J."/>
            <person name="Wuyts J."/>
            <person name="Blaudez D."/>
            <person name="Buee M."/>
            <person name="Brokstein P."/>
            <person name="Canbaeck B."/>
            <person name="Cohen D."/>
            <person name="Courty P.E."/>
            <person name="Coutinho P.M."/>
            <person name="Delaruelle C."/>
            <person name="Detter J.C."/>
            <person name="Deveau A."/>
            <person name="DiFazio S."/>
            <person name="Duplessis S."/>
            <person name="Fraissinet-Tachet L."/>
            <person name="Lucic E."/>
            <person name="Frey-Klett P."/>
            <person name="Fourrey C."/>
            <person name="Feussner I."/>
            <person name="Gay G."/>
            <person name="Grimwood J."/>
            <person name="Hoegger P.J."/>
            <person name="Jain P."/>
            <person name="Kilaru S."/>
            <person name="Labbe J."/>
            <person name="Lin Y.C."/>
            <person name="Legue V."/>
            <person name="Le Tacon F."/>
            <person name="Marmeisse R."/>
            <person name="Melayah D."/>
            <person name="Montanini B."/>
            <person name="Muratet M."/>
            <person name="Nehls U."/>
            <person name="Niculita-Hirzel H."/>
            <person name="Oudot-Le Secq M.P."/>
            <person name="Peter M."/>
            <person name="Quesneville H."/>
            <person name="Rajashekar B."/>
            <person name="Reich M."/>
            <person name="Rouhier N."/>
            <person name="Schmutz J."/>
            <person name="Yin T."/>
            <person name="Chalot M."/>
            <person name="Henrissat B."/>
            <person name="Kuees U."/>
            <person name="Lucas S."/>
            <person name="Van de Peer Y."/>
            <person name="Podila G.K."/>
            <person name="Polle A."/>
            <person name="Pukkila P.J."/>
            <person name="Richardson P.M."/>
            <person name="Rouze P."/>
            <person name="Sanders I.R."/>
            <person name="Stajich J.E."/>
            <person name="Tunlid A."/>
            <person name="Tuskan G."/>
            <person name="Grigoriev I.V."/>
        </authorList>
    </citation>
    <scope>NUCLEOTIDE SEQUENCE [LARGE SCALE GENOMIC DNA]</scope>
    <source>
        <strain evidence="2">S238N-H82 / ATCC MYA-4686</strain>
    </source>
</reference>